<evidence type="ECO:0000313" key="3">
    <source>
        <dbReference type="Proteomes" id="UP000007431"/>
    </source>
</evidence>
<feature type="domain" description="BTB" evidence="1">
    <location>
        <begin position="34"/>
        <end position="99"/>
    </location>
</feature>
<dbReference type="InParanoid" id="D8PVB7"/>
<dbReference type="AlphaFoldDB" id="D8PVB7"/>
<dbReference type="OrthoDB" id="3220652at2759"/>
<dbReference type="eggNOG" id="ENOG502SM1F">
    <property type="taxonomic scope" value="Eukaryota"/>
</dbReference>
<evidence type="ECO:0000313" key="2">
    <source>
        <dbReference type="EMBL" id="EFJ00839.1"/>
    </source>
</evidence>
<dbReference type="RefSeq" id="XP_003035741.1">
    <property type="nucleotide sequence ID" value="XM_003035695.1"/>
</dbReference>
<dbReference type="Proteomes" id="UP000007431">
    <property type="component" value="Unassembled WGS sequence"/>
</dbReference>
<keyword evidence="3" id="KW-1185">Reference proteome</keyword>
<dbReference type="OMA" id="GHHCRES"/>
<dbReference type="HOGENOM" id="CLU_033082_1_2_1"/>
<dbReference type="InterPro" id="IPR011333">
    <property type="entry name" value="SKP1/BTB/POZ_sf"/>
</dbReference>
<gene>
    <name evidence="2" type="ORF">SCHCODRAFT_50872</name>
</gene>
<dbReference type="SUPFAM" id="SSF54695">
    <property type="entry name" value="POZ domain"/>
    <property type="match status" value="1"/>
</dbReference>
<sequence>MLNHSIPPASQVQHTSSGVPFSALTRASLYFSDGNIILVAGNALFKVHRGQLARHSEVFQGLFTLPTPPQEQLYDGCQWIELFDSPKDVFYWLASLYDGLYFPSPRALQFPALASTLRLSGKYFSTTLQGICAQRLALDWPNTLEGWDRREAEATLPSESGPRYCPRDFAPHPVSVIFAALELDLPELLPSAMYDLSRYGPSRVLAGAIVPHGPYSDEPAHRAMGHGPHEVQSLPRELLVRVLRGRENGQRYISTFITRELQDRAPSQRCFYMALQHTAPSPCQESFYFITLNILRSVGGIASGRDGDPLFTLLHAKEMMDRTDFEDGQGDGPKALRICGECRRELGKSIEDAREEVWSSLPQWYGLEREEGEVGLEDSFECNVTI</sequence>
<organism evidence="3">
    <name type="scientific">Schizophyllum commune (strain H4-8 / FGSC 9210)</name>
    <name type="common">Split gill fungus</name>
    <dbReference type="NCBI Taxonomy" id="578458"/>
    <lineage>
        <taxon>Eukaryota</taxon>
        <taxon>Fungi</taxon>
        <taxon>Dikarya</taxon>
        <taxon>Basidiomycota</taxon>
        <taxon>Agaricomycotina</taxon>
        <taxon>Agaricomycetes</taxon>
        <taxon>Agaricomycetidae</taxon>
        <taxon>Agaricales</taxon>
        <taxon>Schizophyllaceae</taxon>
        <taxon>Schizophyllum</taxon>
    </lineage>
</organism>
<dbReference type="EMBL" id="GL377303">
    <property type="protein sequence ID" value="EFJ00839.1"/>
    <property type="molecule type" value="Genomic_DNA"/>
</dbReference>
<evidence type="ECO:0000259" key="1">
    <source>
        <dbReference type="PROSITE" id="PS50097"/>
    </source>
</evidence>
<name>D8PVB7_SCHCM</name>
<dbReference type="STRING" id="578458.D8PVB7"/>
<dbReference type="GeneID" id="9595433"/>
<proteinExistence type="predicted"/>
<dbReference type="InterPro" id="IPR000210">
    <property type="entry name" value="BTB/POZ_dom"/>
</dbReference>
<protein>
    <recommendedName>
        <fullName evidence="1">BTB domain-containing protein</fullName>
    </recommendedName>
</protein>
<dbReference type="PROSITE" id="PS50097">
    <property type="entry name" value="BTB"/>
    <property type="match status" value="1"/>
</dbReference>
<reference evidence="2 3" key="1">
    <citation type="journal article" date="2010" name="Nat. Biotechnol.">
        <title>Genome sequence of the model mushroom Schizophyllum commune.</title>
        <authorList>
            <person name="Ohm R.A."/>
            <person name="de Jong J.F."/>
            <person name="Lugones L.G."/>
            <person name="Aerts A."/>
            <person name="Kothe E."/>
            <person name="Stajich J.E."/>
            <person name="de Vries R.P."/>
            <person name="Record E."/>
            <person name="Levasseur A."/>
            <person name="Baker S.E."/>
            <person name="Bartholomew K.A."/>
            <person name="Coutinho P.M."/>
            <person name="Erdmann S."/>
            <person name="Fowler T.J."/>
            <person name="Gathman A.C."/>
            <person name="Lombard V."/>
            <person name="Henrissat B."/>
            <person name="Knabe N."/>
            <person name="Kuees U."/>
            <person name="Lilly W.W."/>
            <person name="Lindquist E."/>
            <person name="Lucas S."/>
            <person name="Magnuson J.K."/>
            <person name="Piumi F."/>
            <person name="Raudaskoski M."/>
            <person name="Salamov A."/>
            <person name="Schmutz J."/>
            <person name="Schwarze F.W.M.R."/>
            <person name="vanKuyk P.A."/>
            <person name="Horton J.S."/>
            <person name="Grigoriev I.V."/>
            <person name="Woesten H.A.B."/>
        </authorList>
    </citation>
    <scope>NUCLEOTIDE SEQUENCE [LARGE SCALE GENOMIC DNA]</scope>
    <source>
        <strain evidence="3">H4-8 / FGSC 9210</strain>
    </source>
</reference>
<dbReference type="KEGG" id="scm:SCHCO_02563016"/>
<accession>D8PVB7</accession>
<dbReference type="VEuPathDB" id="FungiDB:SCHCODRAFT_02563016"/>